<dbReference type="Gramene" id="OIW10284">
    <property type="protein sequence ID" value="OIW10284"/>
    <property type="gene ID" value="TanjilG_28035"/>
</dbReference>
<dbReference type="PANTHER" id="PTHR47643:SF2">
    <property type="entry name" value="TPR DOMAIN PROTEIN (AFU_ORTHOLOGUE AFUA_5G12710)"/>
    <property type="match status" value="1"/>
</dbReference>
<dbReference type="SUPFAM" id="SSF82199">
    <property type="entry name" value="SET domain"/>
    <property type="match status" value="1"/>
</dbReference>
<dbReference type="Proteomes" id="UP000188354">
    <property type="component" value="Chromosome LG06"/>
</dbReference>
<dbReference type="EMBL" id="CM007366">
    <property type="protein sequence ID" value="OIW10284.1"/>
    <property type="molecule type" value="Genomic_DNA"/>
</dbReference>
<keyword evidence="2" id="KW-1185">Reference proteome</keyword>
<dbReference type="PANTHER" id="PTHR47643">
    <property type="entry name" value="TPR DOMAIN PROTEIN (AFU_ORTHOLOGUE AFUA_5G12710)"/>
    <property type="match status" value="1"/>
</dbReference>
<dbReference type="SUPFAM" id="SSF48452">
    <property type="entry name" value="TPR-like"/>
    <property type="match status" value="1"/>
</dbReference>
<dbReference type="InterPro" id="IPR046341">
    <property type="entry name" value="SET_dom_sf"/>
</dbReference>
<evidence type="ECO:0000313" key="2">
    <source>
        <dbReference type="Proteomes" id="UP000188354"/>
    </source>
</evidence>
<evidence type="ECO:0000313" key="1">
    <source>
        <dbReference type="EMBL" id="OIW10284.1"/>
    </source>
</evidence>
<dbReference type="Gene3D" id="1.25.40.10">
    <property type="entry name" value="Tetratricopeptide repeat domain"/>
    <property type="match status" value="1"/>
</dbReference>
<dbReference type="STRING" id="3871.A0A4P1RGK7"/>
<gene>
    <name evidence="1" type="ORF">TanjilG_28035</name>
</gene>
<accession>A0A4P1RGK7</accession>
<name>A0A4P1RGK7_LUPAN</name>
<dbReference type="AlphaFoldDB" id="A0A4P1RGK7"/>
<dbReference type="InterPro" id="IPR053209">
    <property type="entry name" value="Gramillin-biosynth_MTr"/>
</dbReference>
<protein>
    <submittedName>
        <fullName evidence="1">Uncharacterized protein</fullName>
    </submittedName>
</protein>
<proteinExistence type="predicted"/>
<organism evidence="1 2">
    <name type="scientific">Lupinus angustifolius</name>
    <name type="common">Narrow-leaved blue lupine</name>
    <dbReference type="NCBI Taxonomy" id="3871"/>
    <lineage>
        <taxon>Eukaryota</taxon>
        <taxon>Viridiplantae</taxon>
        <taxon>Streptophyta</taxon>
        <taxon>Embryophyta</taxon>
        <taxon>Tracheophyta</taxon>
        <taxon>Spermatophyta</taxon>
        <taxon>Magnoliopsida</taxon>
        <taxon>eudicotyledons</taxon>
        <taxon>Gunneridae</taxon>
        <taxon>Pentapetalae</taxon>
        <taxon>rosids</taxon>
        <taxon>fabids</taxon>
        <taxon>Fabales</taxon>
        <taxon>Fabaceae</taxon>
        <taxon>Papilionoideae</taxon>
        <taxon>50 kb inversion clade</taxon>
        <taxon>genistoids sensu lato</taxon>
        <taxon>core genistoids</taxon>
        <taxon>Genisteae</taxon>
        <taxon>Lupinus</taxon>
    </lineage>
</organism>
<dbReference type="InterPro" id="IPR011990">
    <property type="entry name" value="TPR-like_helical_dom_sf"/>
</dbReference>
<sequence>MEEIAEQMQNLRSKATELFIREEWEDSIDAYSHFITLSTQHQTPSDPDQLQKLHKSLCIAFCNRDEARFKIGYLYCALQDCDHALKIDGTHFKTLLCKGKILINLNRYPLECFRSTLIDPQAVENSEMVNGYVEKCKKFEYLSRTGSIDLSYWGGSGFQGKAPELAEHVGPVQIRKSEISGRGMFATKNIDAGSLILVTKAIPMRGVYGEFLMEDLKKIGGGVVEMEKALKLARDVYGKVVKKKAMRTLLELYIGA</sequence>
<reference evidence="1 2" key="1">
    <citation type="journal article" date="2017" name="Plant Biotechnol. J.">
        <title>A comprehensive draft genome sequence for lupin (Lupinus angustifolius), an emerging health food: insights into plant-microbe interactions and legume evolution.</title>
        <authorList>
            <person name="Hane J.K."/>
            <person name="Ming Y."/>
            <person name="Kamphuis L.G."/>
            <person name="Nelson M.N."/>
            <person name="Garg G."/>
            <person name="Atkins C.A."/>
            <person name="Bayer P.E."/>
            <person name="Bravo A."/>
            <person name="Bringans S."/>
            <person name="Cannon S."/>
            <person name="Edwards D."/>
            <person name="Foley R."/>
            <person name="Gao L.L."/>
            <person name="Harrison M.J."/>
            <person name="Huang W."/>
            <person name="Hurgobin B."/>
            <person name="Li S."/>
            <person name="Liu C.W."/>
            <person name="McGrath A."/>
            <person name="Morahan G."/>
            <person name="Murray J."/>
            <person name="Weller J."/>
            <person name="Jian J."/>
            <person name="Singh K.B."/>
        </authorList>
    </citation>
    <scope>NUCLEOTIDE SEQUENCE [LARGE SCALE GENOMIC DNA]</scope>
    <source>
        <strain evidence="2">cv. Tanjil</strain>
        <tissue evidence="1">Whole plant</tissue>
    </source>
</reference>